<dbReference type="RefSeq" id="WP_378038613.1">
    <property type="nucleotide sequence ID" value="NZ_JBHSIV010000034.1"/>
</dbReference>
<evidence type="ECO:0000256" key="3">
    <source>
        <dbReference type="ARBA" id="ARBA00022723"/>
    </source>
</evidence>
<keyword evidence="5" id="KW-0560">Oxidoreductase</keyword>
<comment type="similarity">
    <text evidence="2">Belongs to the intradiol ring-cleavage dioxygenase family.</text>
</comment>
<evidence type="ECO:0000313" key="9">
    <source>
        <dbReference type="EMBL" id="MFC5065279.1"/>
    </source>
</evidence>
<feature type="domain" description="Intradiol ring-cleavage dioxygenases" evidence="8">
    <location>
        <begin position="141"/>
        <end position="169"/>
    </location>
</feature>
<evidence type="ECO:0000313" key="10">
    <source>
        <dbReference type="Proteomes" id="UP001595947"/>
    </source>
</evidence>
<dbReference type="PANTHER" id="PTHR33711:SF7">
    <property type="entry name" value="INTRADIOL RING-CLEAVAGE DIOXYGENASES DOMAIN-CONTAINING PROTEIN-RELATED"/>
    <property type="match status" value="1"/>
</dbReference>
<dbReference type="PANTHER" id="PTHR33711">
    <property type="entry name" value="DIOXYGENASE, PUTATIVE (AFU_ORTHOLOGUE AFUA_2G02910)-RELATED"/>
    <property type="match status" value="1"/>
</dbReference>
<dbReference type="SUPFAM" id="SSF49482">
    <property type="entry name" value="Aromatic compound dioxygenase"/>
    <property type="match status" value="1"/>
</dbReference>
<dbReference type="InterPro" id="IPR015889">
    <property type="entry name" value="Intradiol_dOase_core"/>
</dbReference>
<keyword evidence="10" id="KW-1185">Reference proteome</keyword>
<comment type="cofactor">
    <cofactor evidence="1">
        <name>Fe(3+)</name>
        <dbReference type="ChEBI" id="CHEBI:29034"/>
    </cofactor>
</comment>
<dbReference type="InterPro" id="IPR050770">
    <property type="entry name" value="Intradiol_RC_Dioxygenase"/>
</dbReference>
<keyword evidence="4 9" id="KW-0223">Dioxygenase</keyword>
<keyword evidence="3" id="KW-0479">Metal-binding</keyword>
<dbReference type="Gene3D" id="2.60.130.10">
    <property type="entry name" value="Aromatic compound dioxygenase"/>
    <property type="match status" value="1"/>
</dbReference>
<proteinExistence type="inferred from homology"/>
<evidence type="ECO:0000256" key="6">
    <source>
        <dbReference type="ARBA" id="ARBA00023004"/>
    </source>
</evidence>
<dbReference type="Pfam" id="PF04444">
    <property type="entry name" value="Dioxygenase_N"/>
    <property type="match status" value="1"/>
</dbReference>
<feature type="region of interest" description="Disordered" evidence="7">
    <location>
        <begin position="261"/>
        <end position="280"/>
    </location>
</feature>
<comment type="caution">
    <text evidence="9">The sequence shown here is derived from an EMBL/GenBank/DDBJ whole genome shotgun (WGS) entry which is preliminary data.</text>
</comment>
<name>A0ABV9YVF2_9PSEU</name>
<reference evidence="10" key="1">
    <citation type="journal article" date="2019" name="Int. J. Syst. Evol. Microbiol.">
        <title>The Global Catalogue of Microorganisms (GCM) 10K type strain sequencing project: providing services to taxonomists for standard genome sequencing and annotation.</title>
        <authorList>
            <consortium name="The Broad Institute Genomics Platform"/>
            <consortium name="The Broad Institute Genome Sequencing Center for Infectious Disease"/>
            <person name="Wu L."/>
            <person name="Ma J."/>
        </authorList>
    </citation>
    <scope>NUCLEOTIDE SEQUENCE [LARGE SCALE GENOMIC DNA]</scope>
    <source>
        <strain evidence="10">CGMCC 4.7093</strain>
    </source>
</reference>
<dbReference type="InterPro" id="IPR043029">
    <property type="entry name" value="1_2-CTD_multi_dom"/>
</dbReference>
<feature type="region of interest" description="Disordered" evidence="7">
    <location>
        <begin position="286"/>
        <end position="308"/>
    </location>
</feature>
<protein>
    <submittedName>
        <fullName evidence="9">Dioxygenase</fullName>
    </submittedName>
</protein>
<evidence type="ECO:0000256" key="4">
    <source>
        <dbReference type="ARBA" id="ARBA00022964"/>
    </source>
</evidence>
<evidence type="ECO:0000256" key="2">
    <source>
        <dbReference type="ARBA" id="ARBA00007825"/>
    </source>
</evidence>
<dbReference type="InterPro" id="IPR007535">
    <property type="entry name" value="Catechol_dOase_N"/>
</dbReference>
<dbReference type="Pfam" id="PF00775">
    <property type="entry name" value="Dioxygenase_C"/>
    <property type="match status" value="1"/>
</dbReference>
<dbReference type="EMBL" id="JBHSIV010000034">
    <property type="protein sequence ID" value="MFC5065279.1"/>
    <property type="molecule type" value="Genomic_DNA"/>
</dbReference>
<dbReference type="Proteomes" id="UP001595947">
    <property type="component" value="Unassembled WGS sequence"/>
</dbReference>
<dbReference type="Gene3D" id="6.10.10.40">
    <property type="entry name" value="Catechol 1,2-dioxygenase multimerisation domain-like"/>
    <property type="match status" value="1"/>
</dbReference>
<evidence type="ECO:0000256" key="5">
    <source>
        <dbReference type="ARBA" id="ARBA00023002"/>
    </source>
</evidence>
<evidence type="ECO:0000256" key="7">
    <source>
        <dbReference type="SAM" id="MobiDB-lite"/>
    </source>
</evidence>
<evidence type="ECO:0000259" key="8">
    <source>
        <dbReference type="PROSITE" id="PS00083"/>
    </source>
</evidence>
<dbReference type="InterPro" id="IPR000627">
    <property type="entry name" value="Intradiol_dOase_C"/>
</dbReference>
<sequence>MTTTESQSVSDAVTAGSHATDIARSGAATFRTAGGGADEARVATVVGAALEGIRSAIREHKVTYEEFDAFKRWLISVSDTGEWPLFLDVYLEFEVEKVAAETQDGSVGTILGPFWLDGQAQLDSPATLPMRDDEPGTPMILAGQVTATDGTPLAGAKVDIWHTDDEGWYSGFAAKPPAGNLRGVVTCDDQGRYEIHTRRPAPYTIPLDGPTGQMTLAAGWSPWRPAHIHLLVTAPGHRTLTTQLFFTGDPYLGHDVASADKPELTLDPQPTGNGDEVRSDRDFVLEAEGDRIQDSTPIGQRSSTSEAQ</sequence>
<feature type="compositionally biased region" description="Polar residues" evidence="7">
    <location>
        <begin position="294"/>
        <end position="308"/>
    </location>
</feature>
<evidence type="ECO:0000256" key="1">
    <source>
        <dbReference type="ARBA" id="ARBA00001965"/>
    </source>
</evidence>
<organism evidence="9 10">
    <name type="scientific">Actinomycetospora atypica</name>
    <dbReference type="NCBI Taxonomy" id="1290095"/>
    <lineage>
        <taxon>Bacteria</taxon>
        <taxon>Bacillati</taxon>
        <taxon>Actinomycetota</taxon>
        <taxon>Actinomycetes</taxon>
        <taxon>Pseudonocardiales</taxon>
        <taxon>Pseudonocardiaceae</taxon>
        <taxon>Actinomycetospora</taxon>
    </lineage>
</organism>
<accession>A0ABV9YVF2</accession>
<dbReference type="PROSITE" id="PS00083">
    <property type="entry name" value="INTRADIOL_DIOXYGENAS"/>
    <property type="match status" value="1"/>
</dbReference>
<keyword evidence="6" id="KW-0408">Iron</keyword>
<gene>
    <name evidence="9" type="ORF">ACFPBZ_23895</name>
</gene>
<dbReference type="GO" id="GO:0051213">
    <property type="term" value="F:dioxygenase activity"/>
    <property type="evidence" value="ECO:0007669"/>
    <property type="project" value="UniProtKB-KW"/>
</dbReference>